<protein>
    <recommendedName>
        <fullName evidence="1">Putative restriction endonuclease domain-containing protein</fullName>
    </recommendedName>
</protein>
<proteinExistence type="predicted"/>
<reference evidence="2 3" key="1">
    <citation type="submission" date="2016-05" db="EMBL/GenBank/DDBJ databases">
        <title>Single-cell genome of chain-forming Candidatus Thiomargarita nelsonii and comparison to other large sulfur-oxidizing bacteria.</title>
        <authorList>
            <person name="Winkel M."/>
            <person name="Salman V."/>
            <person name="Woyke T."/>
            <person name="Schulz-Vogt H."/>
            <person name="Richter M."/>
            <person name="Flood B."/>
            <person name="Bailey J."/>
            <person name="Amann R."/>
            <person name="Mussmann M."/>
        </authorList>
    </citation>
    <scope>NUCLEOTIDE SEQUENCE [LARGE SCALE GENOMIC DNA]</scope>
    <source>
        <strain evidence="2 3">THI036</strain>
    </source>
</reference>
<dbReference type="InterPro" id="IPR011335">
    <property type="entry name" value="Restrct_endonuc-II-like"/>
</dbReference>
<dbReference type="PANTHER" id="PTHR34107:SF4">
    <property type="entry name" value="SLL1222 PROTEIN"/>
    <property type="match status" value="1"/>
</dbReference>
<dbReference type="InterPro" id="IPR008538">
    <property type="entry name" value="Uma2"/>
</dbReference>
<comment type="caution">
    <text evidence="2">The sequence shown here is derived from an EMBL/GenBank/DDBJ whole genome shotgun (WGS) entry which is preliminary data.</text>
</comment>
<dbReference type="Proteomes" id="UP000076962">
    <property type="component" value="Unassembled WGS sequence"/>
</dbReference>
<organism evidence="2 3">
    <name type="scientific">Candidatus Thiomargarita nelsonii</name>
    <dbReference type="NCBI Taxonomy" id="1003181"/>
    <lineage>
        <taxon>Bacteria</taxon>
        <taxon>Pseudomonadati</taxon>
        <taxon>Pseudomonadota</taxon>
        <taxon>Gammaproteobacteria</taxon>
        <taxon>Thiotrichales</taxon>
        <taxon>Thiotrichaceae</taxon>
        <taxon>Thiomargarita</taxon>
    </lineage>
</organism>
<evidence type="ECO:0000259" key="1">
    <source>
        <dbReference type="Pfam" id="PF05685"/>
    </source>
</evidence>
<dbReference type="CDD" id="cd06260">
    <property type="entry name" value="DUF820-like"/>
    <property type="match status" value="1"/>
</dbReference>
<dbReference type="EMBL" id="LUTY01001173">
    <property type="protein sequence ID" value="OAD22098.1"/>
    <property type="molecule type" value="Genomic_DNA"/>
</dbReference>
<dbReference type="Gene3D" id="3.90.1570.10">
    <property type="entry name" value="tt1808, chain A"/>
    <property type="match status" value="1"/>
</dbReference>
<evidence type="ECO:0000313" key="2">
    <source>
        <dbReference type="EMBL" id="OAD22098.1"/>
    </source>
</evidence>
<dbReference type="Pfam" id="PF05685">
    <property type="entry name" value="Uma2"/>
    <property type="match status" value="1"/>
</dbReference>
<evidence type="ECO:0000313" key="3">
    <source>
        <dbReference type="Proteomes" id="UP000076962"/>
    </source>
</evidence>
<gene>
    <name evidence="2" type="ORF">THIOM_002117</name>
</gene>
<dbReference type="SUPFAM" id="SSF52980">
    <property type="entry name" value="Restriction endonuclease-like"/>
    <property type="match status" value="1"/>
</dbReference>
<dbReference type="AlphaFoldDB" id="A0A176S2F3"/>
<dbReference type="PANTHER" id="PTHR34107">
    <property type="entry name" value="SLL0198 PROTEIN-RELATED"/>
    <property type="match status" value="1"/>
</dbReference>
<name>A0A176S2F3_9GAMM</name>
<dbReference type="InterPro" id="IPR012296">
    <property type="entry name" value="Nuclease_put_TT1808"/>
</dbReference>
<accession>A0A176S2F3</accession>
<feature type="domain" description="Putative restriction endonuclease" evidence="1">
    <location>
        <begin position="44"/>
        <end position="165"/>
    </location>
</feature>
<keyword evidence="3" id="KW-1185">Reference proteome</keyword>
<sequence>MVALTGIFYKIANSWRIERSDDMSEVIDFEDKVLEEKEGRKMPSKKHSITQTNITGLLFNDKRFTTFVELSLDASPIDLSQFGLKAKDELIPDVCVYLEPPPVDDKLGSDEVRVTQIPDLAIEVLSPSQTVNELLKKIDAFFALGVKSCWLMMPSLEEIRVFSQLKCYKNFDMNVTEIIDEVMDIRLPIQKVFKWRSKEV</sequence>